<proteinExistence type="predicted"/>
<sequence length="1053" mass="115338">MATSDERVLALAVARGLLEPGEVHGAELGELVSSGRLSEADRHLLEQDLADLEADEASHWSMEITAQAPTHPDSDFTHPGPPTPMSDPSMPTKGFRQGGVFRAQTLERWGRFEHLELLGEGGMGRIFKAVDPRLRRDVALKLLRRDDPDLIQRFLQEAQLQARVDHPNVCRVYEVGEWRGQPYIAMQFLRGETLQKAAPTLPLEALLRHMVEVCEGVHAAHRVGLVHRDLKPANLMIDRLEDGSTRACVLDFGLARGAEGAGLTETGRVMGTVSYMSPEQARGQTALLDRRSDVYSLGATLYTLLTGAPPFGGDGLECMGRIVKDDPVPLRRKIPTLPADLDTAVLTCLQKDPRKRYTSARALGEDLQRILDGEPIQARAATPLERLAHWARKHKVLVSASAAVFLSIVIFGGFAVRERLRASARAAHAQRFAQAAERIEALARYLRLQPARDLTRDQADLRARVEALSREVLAAGPLAEAPGAYALGRARLALDDPAGARAQLDRAWAMGFHAPEAAHALGRALAAIYQVELGKAYALPDPDLRQKRLDDLKKTLRMPAADWLRRGAGASLEPPAFRAGLLMLMEGQPHAAAKLAREAQAQAPWFYEALRLEAEAWLAEAHGAPTAREAEPAIQTAGRLLAEAELRAPCDVDLLRLDMRRWQEVVALGWQSGADPKVPVLAEVAVADRWAQLEPTAAQPLAWRARARGEMARYLALREIDPAAWLAQAKADASEAMKRDPKEVEACTAEASVLRTEGIRKLSRGEDPTTRLKEAIAVSDIGLRLDPGHIVLRNIRYSALLLWIDGTRLRGTYDAAIVAPYIREAREMADAHPEEAYFLANLGGLAQAAARAEVASGGNPTVEAEEAVRAYEAGLKTQPRHVGFHRGILLARAAQAKALARDKQNPKTRIDQARSAFEKAQEAHVPMATLAPYFMDALVSGATFLAEQQGDASPYLEEADNLLPHLVATPEDPVELGSIRLRYLALVLRLGYSPQPAQLKNRGEGLAKKLLRLNPIDPDFWTALAQFHEACGNPAAAARERAHSRVRDFKKVN</sequence>
<evidence type="ECO:0000256" key="3">
    <source>
        <dbReference type="ARBA" id="ARBA00022777"/>
    </source>
</evidence>
<evidence type="ECO:0000256" key="2">
    <source>
        <dbReference type="ARBA" id="ARBA00022741"/>
    </source>
</evidence>
<dbReference type="InterPro" id="IPR011009">
    <property type="entry name" value="Kinase-like_dom_sf"/>
</dbReference>
<dbReference type="InterPro" id="IPR000719">
    <property type="entry name" value="Prot_kinase_dom"/>
</dbReference>
<keyword evidence="7" id="KW-1133">Transmembrane helix</keyword>
<evidence type="ECO:0000256" key="4">
    <source>
        <dbReference type="ARBA" id="ARBA00022840"/>
    </source>
</evidence>
<evidence type="ECO:0000259" key="8">
    <source>
        <dbReference type="PROSITE" id="PS50011"/>
    </source>
</evidence>
<dbReference type="CDD" id="cd14014">
    <property type="entry name" value="STKc_PknB_like"/>
    <property type="match status" value="1"/>
</dbReference>
<dbReference type="PROSITE" id="PS50011">
    <property type="entry name" value="PROTEIN_KINASE_DOM"/>
    <property type="match status" value="1"/>
</dbReference>
<dbReference type="InterPro" id="IPR008271">
    <property type="entry name" value="Ser/Thr_kinase_AS"/>
</dbReference>
<evidence type="ECO:0000256" key="6">
    <source>
        <dbReference type="SAM" id="MobiDB-lite"/>
    </source>
</evidence>
<evidence type="ECO:0000313" key="9">
    <source>
        <dbReference type="EMBL" id="GLH71787.1"/>
    </source>
</evidence>
<dbReference type="InterPro" id="IPR017441">
    <property type="entry name" value="Protein_kinase_ATP_BS"/>
</dbReference>
<dbReference type="Gene3D" id="1.10.510.10">
    <property type="entry name" value="Transferase(Phosphotransferase) domain 1"/>
    <property type="match status" value="1"/>
</dbReference>
<feature type="domain" description="Protein kinase" evidence="8">
    <location>
        <begin position="112"/>
        <end position="371"/>
    </location>
</feature>
<protein>
    <recommendedName>
        <fullName evidence="8">Protein kinase domain-containing protein</fullName>
    </recommendedName>
</protein>
<keyword evidence="2 5" id="KW-0547">Nucleotide-binding</keyword>
<keyword evidence="7" id="KW-0472">Membrane</keyword>
<evidence type="ECO:0000256" key="5">
    <source>
        <dbReference type="PROSITE-ProRule" id="PRU10141"/>
    </source>
</evidence>
<dbReference type="EMBL" id="BSDE01000001">
    <property type="protein sequence ID" value="GLH71787.1"/>
    <property type="molecule type" value="Genomic_DNA"/>
</dbReference>
<dbReference type="Gene3D" id="1.25.40.10">
    <property type="entry name" value="Tetratricopeptide repeat domain"/>
    <property type="match status" value="1"/>
</dbReference>
<name>A0ABQ5QAQ1_9BACT</name>
<dbReference type="Gene3D" id="3.30.200.20">
    <property type="entry name" value="Phosphorylase Kinase, domain 1"/>
    <property type="match status" value="1"/>
</dbReference>
<keyword evidence="4 5" id="KW-0067">ATP-binding</keyword>
<reference evidence="9 10" key="1">
    <citation type="journal article" date="2023" name="Antonie Van Leeuwenhoek">
        <title>Mesoterricola silvestris gen. nov., sp. nov., Mesoterricola sediminis sp. nov., Geothrix oryzae sp. nov., Geothrix edaphica sp. nov., Geothrix rubra sp. nov., and Geothrix limicola sp. nov., six novel members of Acidobacteriota isolated from soils.</title>
        <authorList>
            <person name="Itoh H."/>
            <person name="Sugisawa Y."/>
            <person name="Mise K."/>
            <person name="Xu Z."/>
            <person name="Kuniyasu M."/>
            <person name="Ushijima N."/>
            <person name="Kawano K."/>
            <person name="Kobayashi E."/>
            <person name="Shiratori Y."/>
            <person name="Masuda Y."/>
            <person name="Senoo K."/>
        </authorList>
    </citation>
    <scope>NUCLEOTIDE SEQUENCE [LARGE SCALE GENOMIC DNA]</scope>
    <source>
        <strain evidence="9 10">Red804</strain>
    </source>
</reference>
<dbReference type="PROSITE" id="PS00107">
    <property type="entry name" value="PROTEIN_KINASE_ATP"/>
    <property type="match status" value="1"/>
</dbReference>
<feature type="transmembrane region" description="Helical" evidence="7">
    <location>
        <begin position="396"/>
        <end position="416"/>
    </location>
</feature>
<evidence type="ECO:0000313" key="10">
    <source>
        <dbReference type="Proteomes" id="UP001165069"/>
    </source>
</evidence>
<dbReference type="PANTHER" id="PTHR43289">
    <property type="entry name" value="MITOGEN-ACTIVATED PROTEIN KINASE KINASE KINASE 20-RELATED"/>
    <property type="match status" value="1"/>
</dbReference>
<gene>
    <name evidence="9" type="ORF">GETHLI_02890</name>
</gene>
<dbReference type="Pfam" id="PF00069">
    <property type="entry name" value="Pkinase"/>
    <property type="match status" value="1"/>
</dbReference>
<keyword evidence="10" id="KW-1185">Reference proteome</keyword>
<feature type="binding site" evidence="5">
    <location>
        <position position="141"/>
    </location>
    <ligand>
        <name>ATP</name>
        <dbReference type="ChEBI" id="CHEBI:30616"/>
    </ligand>
</feature>
<feature type="region of interest" description="Disordered" evidence="6">
    <location>
        <begin position="68"/>
        <end position="87"/>
    </location>
</feature>
<evidence type="ECO:0000256" key="7">
    <source>
        <dbReference type="SAM" id="Phobius"/>
    </source>
</evidence>
<dbReference type="PANTHER" id="PTHR43289:SF6">
    <property type="entry name" value="SERINE_THREONINE-PROTEIN KINASE NEKL-3"/>
    <property type="match status" value="1"/>
</dbReference>
<dbReference type="Proteomes" id="UP001165069">
    <property type="component" value="Unassembled WGS sequence"/>
</dbReference>
<comment type="caution">
    <text evidence="9">The sequence shown here is derived from an EMBL/GenBank/DDBJ whole genome shotgun (WGS) entry which is preliminary data.</text>
</comment>
<accession>A0ABQ5QAQ1</accession>
<dbReference type="RefSeq" id="WP_285569344.1">
    <property type="nucleotide sequence ID" value="NZ_BSDE01000001.1"/>
</dbReference>
<keyword evidence="3" id="KW-0418">Kinase</keyword>
<organism evidence="9 10">
    <name type="scientific">Geothrix limicola</name>
    <dbReference type="NCBI Taxonomy" id="2927978"/>
    <lineage>
        <taxon>Bacteria</taxon>
        <taxon>Pseudomonadati</taxon>
        <taxon>Acidobacteriota</taxon>
        <taxon>Holophagae</taxon>
        <taxon>Holophagales</taxon>
        <taxon>Holophagaceae</taxon>
        <taxon>Geothrix</taxon>
    </lineage>
</organism>
<dbReference type="InterPro" id="IPR011990">
    <property type="entry name" value="TPR-like_helical_dom_sf"/>
</dbReference>
<dbReference type="SUPFAM" id="SSF56112">
    <property type="entry name" value="Protein kinase-like (PK-like)"/>
    <property type="match status" value="1"/>
</dbReference>
<keyword evidence="7" id="KW-0812">Transmembrane</keyword>
<evidence type="ECO:0000256" key="1">
    <source>
        <dbReference type="ARBA" id="ARBA00022679"/>
    </source>
</evidence>
<dbReference type="PROSITE" id="PS00108">
    <property type="entry name" value="PROTEIN_KINASE_ST"/>
    <property type="match status" value="1"/>
</dbReference>
<keyword evidence="1" id="KW-0808">Transferase</keyword>
<dbReference type="SMART" id="SM00220">
    <property type="entry name" value="S_TKc"/>
    <property type="match status" value="1"/>
</dbReference>